<gene>
    <name evidence="2" type="ORF">BET99_01730</name>
</gene>
<reference evidence="2 3" key="1">
    <citation type="submission" date="2016-08" db="EMBL/GenBank/DDBJ databases">
        <title>New Insights into Marine Group III Euryarchaeota, from dark to light.</title>
        <authorList>
            <person name="Haro-Moreno J.M."/>
            <person name="Rodriguez-Valera F."/>
            <person name="Lopez-Garcia P."/>
            <person name="Moreira D."/>
            <person name="Martin-Cuadrado A.B."/>
        </authorList>
    </citation>
    <scope>NUCLEOTIDE SEQUENCE [LARGE SCALE GENOMIC DNA]</scope>
    <source>
        <strain evidence="2">CG-Epi2</strain>
    </source>
</reference>
<feature type="compositionally biased region" description="Acidic residues" evidence="1">
    <location>
        <begin position="167"/>
        <end position="187"/>
    </location>
</feature>
<dbReference type="Proteomes" id="UP000183615">
    <property type="component" value="Unassembled WGS sequence"/>
</dbReference>
<proteinExistence type="predicted"/>
<sequence>MLEGKALVVAIMMLTAAPIAATDSGQIFIADVRDSFEDMIAGSEPLPAAEDPKRDEVFDDALEKCLTLEEWEKFDLESKEDYAKDEVKESESKKETAKKEDRARNDDGVDNDCLLESEYRQIVESTKLSSSEEASCYYFEEVKEEMVHDKKEWDREDKEDWDKEDTWSEEFEVLLEACEEGDEESCDELAAIREDREKDREEESDEDREREDEEESEEREEGSRSGDETESEEESEDDSEKDEFDEELMAEMEELKIACEDGDDESCQELRVMMTELMEEKNDDIQLIIGDDGVVYYEDKDRKGWDNEGKDWDEACLTTEEWKEVFEKRNDRNKKDFDMSEIIMSLSSMDDEEVSEIKEKLEMSDEEWDAMMVKLESRNMTEEDWDMIMEKMRVLWEDEREDDRKEKGPHRDAIVREMLADFEAACEEGNEEACEDLEVMLSELEEREGGCDKEREEEDESNEEEDREDESEEDDSNEDESEE</sequence>
<feature type="region of interest" description="Disordered" evidence="1">
    <location>
        <begin position="81"/>
        <end position="110"/>
    </location>
</feature>
<dbReference type="EMBL" id="MIYZ01000034">
    <property type="protein sequence ID" value="OIR21844.1"/>
    <property type="molecule type" value="Genomic_DNA"/>
</dbReference>
<feature type="compositionally biased region" description="Acidic residues" evidence="1">
    <location>
        <begin position="202"/>
        <end position="220"/>
    </location>
</feature>
<feature type="compositionally biased region" description="Basic and acidic residues" evidence="1">
    <location>
        <begin position="145"/>
        <end position="166"/>
    </location>
</feature>
<name>A0A1J5U790_9ARCH</name>
<feature type="compositionally biased region" description="Basic and acidic residues" evidence="1">
    <location>
        <begin position="81"/>
        <end position="107"/>
    </location>
</feature>
<feature type="compositionally biased region" description="Basic and acidic residues" evidence="1">
    <location>
        <begin position="190"/>
        <end position="201"/>
    </location>
</feature>
<feature type="compositionally biased region" description="Acidic residues" evidence="1">
    <location>
        <begin position="455"/>
        <end position="483"/>
    </location>
</feature>
<feature type="region of interest" description="Disordered" evidence="1">
    <location>
        <begin position="426"/>
        <end position="483"/>
    </location>
</feature>
<dbReference type="AlphaFoldDB" id="A0A1J5U790"/>
<evidence type="ECO:0000256" key="1">
    <source>
        <dbReference type="SAM" id="MobiDB-lite"/>
    </source>
</evidence>
<protein>
    <submittedName>
        <fullName evidence="2">Uncharacterized protein</fullName>
    </submittedName>
</protein>
<comment type="caution">
    <text evidence="2">The sequence shown here is derived from an EMBL/GenBank/DDBJ whole genome shotgun (WGS) entry which is preliminary data.</text>
</comment>
<feature type="compositionally biased region" description="Acidic residues" evidence="1">
    <location>
        <begin position="228"/>
        <end position="250"/>
    </location>
</feature>
<accession>A0A1J5U790</accession>
<evidence type="ECO:0000313" key="2">
    <source>
        <dbReference type="EMBL" id="OIR21844.1"/>
    </source>
</evidence>
<evidence type="ECO:0000313" key="3">
    <source>
        <dbReference type="Proteomes" id="UP000183615"/>
    </source>
</evidence>
<feature type="compositionally biased region" description="Acidic residues" evidence="1">
    <location>
        <begin position="426"/>
        <end position="446"/>
    </location>
</feature>
<feature type="region of interest" description="Disordered" evidence="1">
    <location>
        <begin position="145"/>
        <end position="250"/>
    </location>
</feature>
<organism evidence="2 3">
    <name type="scientific">Marine Group III euryarchaeote CG-Epi2</name>
    <dbReference type="NCBI Taxonomy" id="1888996"/>
    <lineage>
        <taxon>Archaea</taxon>
        <taxon>Methanobacteriati</taxon>
        <taxon>Thermoplasmatota</taxon>
        <taxon>Thermoplasmata</taxon>
        <taxon>Candidatus Thermoprofundales</taxon>
    </lineage>
</organism>